<dbReference type="AlphaFoldDB" id="A0A4C1T154"/>
<keyword evidence="2" id="KW-1185">Reference proteome</keyword>
<dbReference type="EMBL" id="BGZK01000025">
    <property type="protein sequence ID" value="GBP07217.1"/>
    <property type="molecule type" value="Genomic_DNA"/>
</dbReference>
<evidence type="ECO:0000313" key="2">
    <source>
        <dbReference type="Proteomes" id="UP000299102"/>
    </source>
</evidence>
<evidence type="ECO:0000313" key="1">
    <source>
        <dbReference type="EMBL" id="GBP07217.1"/>
    </source>
</evidence>
<comment type="caution">
    <text evidence="1">The sequence shown here is derived from an EMBL/GenBank/DDBJ whole genome shotgun (WGS) entry which is preliminary data.</text>
</comment>
<protein>
    <submittedName>
        <fullName evidence="1">Uncharacterized protein</fullName>
    </submittedName>
</protein>
<name>A0A4C1T154_EUMVA</name>
<dbReference type="Proteomes" id="UP000299102">
    <property type="component" value="Unassembled WGS sequence"/>
</dbReference>
<gene>
    <name evidence="1" type="ORF">EVAR_92106_1</name>
</gene>
<reference evidence="1 2" key="1">
    <citation type="journal article" date="2019" name="Commun. Biol.">
        <title>The bagworm genome reveals a unique fibroin gene that provides high tensile strength.</title>
        <authorList>
            <person name="Kono N."/>
            <person name="Nakamura H."/>
            <person name="Ohtoshi R."/>
            <person name="Tomita M."/>
            <person name="Numata K."/>
            <person name="Arakawa K."/>
        </authorList>
    </citation>
    <scope>NUCLEOTIDE SEQUENCE [LARGE SCALE GENOMIC DNA]</scope>
</reference>
<accession>A0A4C1T154</accession>
<organism evidence="1 2">
    <name type="scientific">Eumeta variegata</name>
    <name type="common">Bagworm moth</name>
    <name type="synonym">Eumeta japonica</name>
    <dbReference type="NCBI Taxonomy" id="151549"/>
    <lineage>
        <taxon>Eukaryota</taxon>
        <taxon>Metazoa</taxon>
        <taxon>Ecdysozoa</taxon>
        <taxon>Arthropoda</taxon>
        <taxon>Hexapoda</taxon>
        <taxon>Insecta</taxon>
        <taxon>Pterygota</taxon>
        <taxon>Neoptera</taxon>
        <taxon>Endopterygota</taxon>
        <taxon>Lepidoptera</taxon>
        <taxon>Glossata</taxon>
        <taxon>Ditrysia</taxon>
        <taxon>Tineoidea</taxon>
        <taxon>Psychidae</taxon>
        <taxon>Oiketicinae</taxon>
        <taxon>Eumeta</taxon>
    </lineage>
</organism>
<sequence>MNETNVLINEKRFDSRTWRSYLRNKRPRPRPHRRCYGIILALALSASTPRRRLLYEYTMTTPGTERQNADTGAR</sequence>
<proteinExistence type="predicted"/>